<keyword evidence="3" id="KW-0812">Transmembrane</keyword>
<dbReference type="EMBL" id="AP028907">
    <property type="protein sequence ID" value="BES82872.1"/>
    <property type="molecule type" value="Genomic_DNA"/>
</dbReference>
<feature type="compositionally biased region" description="Low complexity" evidence="2">
    <location>
        <begin position="38"/>
        <end position="50"/>
    </location>
</feature>
<evidence type="ECO:0000256" key="3">
    <source>
        <dbReference type="SAM" id="Phobius"/>
    </source>
</evidence>
<keyword evidence="5" id="KW-1185">Reference proteome</keyword>
<evidence type="ECO:0000256" key="1">
    <source>
        <dbReference type="ARBA" id="ARBA00022729"/>
    </source>
</evidence>
<keyword evidence="1" id="KW-0732">Signal</keyword>
<dbReference type="Proteomes" id="UP001341135">
    <property type="component" value="Chromosome"/>
</dbReference>
<dbReference type="NCBIfam" id="TIGR01254">
    <property type="entry name" value="sfuA"/>
    <property type="match status" value="1"/>
</dbReference>
<keyword evidence="3" id="KW-0472">Membrane</keyword>
<feature type="compositionally biased region" description="Basic and acidic residues" evidence="2">
    <location>
        <begin position="52"/>
        <end position="62"/>
    </location>
</feature>
<dbReference type="InterPro" id="IPR006059">
    <property type="entry name" value="SBP"/>
</dbReference>
<dbReference type="GeneID" id="89290443"/>
<protein>
    <submittedName>
        <fullName evidence="4">Thiamine ABC transporter substrate binding subunit</fullName>
    </submittedName>
</protein>
<evidence type="ECO:0000313" key="4">
    <source>
        <dbReference type="EMBL" id="BES82872.1"/>
    </source>
</evidence>
<keyword evidence="3" id="KW-1133">Transmembrane helix</keyword>
<dbReference type="Gene3D" id="3.40.190.10">
    <property type="entry name" value="Periplasmic binding protein-like II"/>
    <property type="match status" value="2"/>
</dbReference>
<feature type="compositionally biased region" description="Low complexity" evidence="2">
    <location>
        <begin position="63"/>
        <end position="74"/>
    </location>
</feature>
<dbReference type="Pfam" id="PF13416">
    <property type="entry name" value="SBP_bac_8"/>
    <property type="match status" value="1"/>
</dbReference>
<dbReference type="SUPFAM" id="SSF53850">
    <property type="entry name" value="Periplasmic binding protein-like II"/>
    <property type="match status" value="1"/>
</dbReference>
<name>A0ABN6ZRH7_9CREN</name>
<proteinExistence type="predicted"/>
<organism evidence="4 5">
    <name type="scientific">Pyrodictium abyssi</name>
    <dbReference type="NCBI Taxonomy" id="54256"/>
    <lineage>
        <taxon>Archaea</taxon>
        <taxon>Thermoproteota</taxon>
        <taxon>Thermoprotei</taxon>
        <taxon>Desulfurococcales</taxon>
        <taxon>Pyrodictiaceae</taxon>
        <taxon>Pyrodictium</taxon>
    </lineage>
</organism>
<gene>
    <name evidence="4" type="ORF">PABY_24390</name>
</gene>
<feature type="region of interest" description="Disordered" evidence="2">
    <location>
        <begin position="30"/>
        <end position="100"/>
    </location>
</feature>
<evidence type="ECO:0000313" key="5">
    <source>
        <dbReference type="Proteomes" id="UP001341135"/>
    </source>
</evidence>
<dbReference type="RefSeq" id="WP_338250615.1">
    <property type="nucleotide sequence ID" value="NZ_AP028907.1"/>
</dbReference>
<sequence>MASRSLYFLVGVAVIAVLVAASYMAVQDRSGAKPAEGPAPAAAPAATATTMEHGEHMEESTEHTGAAAHTATATETRHESGHMATEAETEAEKETTTATAQAGGGKKLVVYVYEDFMAWGEDPELFDKLVENFTRETGIVVELRRFDGARNMVTQVIAESRAGMETADVVVGVDPVLLVELKSHGLVECYASPLAARELVEALDPEGCATPVDYGLIALVYDPGRLNETEKAMLSDGVTLDELVALAPRIVAEDPTQSSTGLNFLLYTIAVSELEDRDWRDLWRAMRDNGLMVAPSWGDAYDEFFREGSPRAIVVSYGTDPAYSAWYNAREGGEEKPSVAATVLTAGGEKIGWLQVEGAAIIKGAPMEEARRFIDWLLSREVQEEIPTSQWMLPASSDAGLPSFYRYALSVDSVDKLGNTLLPGSRVAGELEKWLRDWLGVMTG</sequence>
<evidence type="ECO:0000256" key="2">
    <source>
        <dbReference type="SAM" id="MobiDB-lite"/>
    </source>
</evidence>
<dbReference type="PANTHER" id="PTHR30006:SF2">
    <property type="entry name" value="ABC TRANSPORTER SUBSTRATE-BINDING PROTEIN"/>
    <property type="match status" value="1"/>
</dbReference>
<feature type="transmembrane region" description="Helical" evidence="3">
    <location>
        <begin position="6"/>
        <end position="26"/>
    </location>
</feature>
<accession>A0ABN6ZRH7</accession>
<dbReference type="PANTHER" id="PTHR30006">
    <property type="entry name" value="THIAMINE-BINDING PERIPLASMIC PROTEIN-RELATED"/>
    <property type="match status" value="1"/>
</dbReference>
<dbReference type="InterPro" id="IPR005948">
    <property type="entry name" value="ThiB-like"/>
</dbReference>
<reference evidence="4 5" key="1">
    <citation type="submission" date="2023-09" db="EMBL/GenBank/DDBJ databases">
        <title>Pyrofollis japonicus gen. nov. sp. nov., a novel member of the family Pyrodictiaceae isolated from the Iheya North hydrothermal field.</title>
        <authorList>
            <person name="Miyazaki U."/>
            <person name="Sanari M."/>
            <person name="Tame A."/>
            <person name="Kitajima M."/>
            <person name="Okamoto A."/>
            <person name="Sawayama S."/>
            <person name="Miyazaki J."/>
            <person name="Takai K."/>
            <person name="Nakagawa S."/>
        </authorList>
    </citation>
    <scope>NUCLEOTIDE SEQUENCE [LARGE SCALE GENOMIC DNA]</scope>
    <source>
        <strain evidence="4 5">AV2</strain>
    </source>
</reference>